<dbReference type="RefSeq" id="WP_104977182.1">
    <property type="nucleotide sequence ID" value="NZ_CP012673.1"/>
</dbReference>
<dbReference type="InterPro" id="IPR020904">
    <property type="entry name" value="Sc_DH/Rdtase_CS"/>
</dbReference>
<protein>
    <submittedName>
        <fullName evidence="4">Dehydrogenase</fullName>
    </submittedName>
</protein>
<dbReference type="InterPro" id="IPR002347">
    <property type="entry name" value="SDR_fam"/>
</dbReference>
<comment type="similarity">
    <text evidence="1">Belongs to the short-chain dehydrogenases/reductases (SDR) family.</text>
</comment>
<dbReference type="GO" id="GO:0016614">
    <property type="term" value="F:oxidoreductase activity, acting on CH-OH group of donors"/>
    <property type="evidence" value="ECO:0007669"/>
    <property type="project" value="UniProtKB-ARBA"/>
</dbReference>
<dbReference type="Pfam" id="PF13561">
    <property type="entry name" value="adh_short_C2"/>
    <property type="match status" value="1"/>
</dbReference>
<accession>A0A2L0EIQ9</accession>
<evidence type="ECO:0000256" key="3">
    <source>
        <dbReference type="SAM" id="MobiDB-lite"/>
    </source>
</evidence>
<proteinExistence type="inferred from homology"/>
<dbReference type="PRINTS" id="PR00080">
    <property type="entry name" value="SDRFAMILY"/>
</dbReference>
<keyword evidence="2" id="KW-0560">Oxidoreductase</keyword>
<feature type="region of interest" description="Disordered" evidence="3">
    <location>
        <begin position="1"/>
        <end position="45"/>
    </location>
</feature>
<dbReference type="OrthoDB" id="5363038at2"/>
<feature type="compositionally biased region" description="Basic and acidic residues" evidence="3">
    <location>
        <begin position="27"/>
        <end position="39"/>
    </location>
</feature>
<evidence type="ECO:0000313" key="5">
    <source>
        <dbReference type="Proteomes" id="UP000238348"/>
    </source>
</evidence>
<dbReference type="NCBIfam" id="NF005559">
    <property type="entry name" value="PRK07231.1"/>
    <property type="match status" value="1"/>
</dbReference>
<name>A0A2L0EIQ9_SORCE</name>
<gene>
    <name evidence="4" type="ORF">SOCE26_005610</name>
</gene>
<evidence type="ECO:0000256" key="1">
    <source>
        <dbReference type="ARBA" id="ARBA00006484"/>
    </source>
</evidence>
<dbReference type="InterPro" id="IPR036291">
    <property type="entry name" value="NAD(P)-bd_dom_sf"/>
</dbReference>
<dbReference type="PRINTS" id="PR00081">
    <property type="entry name" value="GDHRDH"/>
</dbReference>
<evidence type="ECO:0000256" key="2">
    <source>
        <dbReference type="ARBA" id="ARBA00023002"/>
    </source>
</evidence>
<dbReference type="Gene3D" id="3.40.50.720">
    <property type="entry name" value="NAD(P)-binding Rossmann-like Domain"/>
    <property type="match status" value="1"/>
</dbReference>
<dbReference type="AlphaFoldDB" id="A0A2L0EIQ9"/>
<organism evidence="4 5">
    <name type="scientific">Sorangium cellulosum</name>
    <name type="common">Polyangium cellulosum</name>
    <dbReference type="NCBI Taxonomy" id="56"/>
    <lineage>
        <taxon>Bacteria</taxon>
        <taxon>Pseudomonadati</taxon>
        <taxon>Myxococcota</taxon>
        <taxon>Polyangia</taxon>
        <taxon>Polyangiales</taxon>
        <taxon>Polyangiaceae</taxon>
        <taxon>Sorangium</taxon>
    </lineage>
</organism>
<dbReference type="FunFam" id="3.40.50.720:FF:000084">
    <property type="entry name" value="Short-chain dehydrogenase reductase"/>
    <property type="match status" value="1"/>
</dbReference>
<dbReference type="EMBL" id="CP012673">
    <property type="protein sequence ID" value="AUX39179.1"/>
    <property type="molecule type" value="Genomic_DNA"/>
</dbReference>
<dbReference type="PANTHER" id="PTHR48107">
    <property type="entry name" value="NADPH-DEPENDENT ALDEHYDE REDUCTASE-LIKE PROTEIN, CHLOROPLASTIC-RELATED"/>
    <property type="match status" value="1"/>
</dbReference>
<dbReference type="PROSITE" id="PS00061">
    <property type="entry name" value="ADH_SHORT"/>
    <property type="match status" value="1"/>
</dbReference>
<dbReference type="PANTHER" id="PTHR48107:SF16">
    <property type="entry name" value="NADPH-DEPENDENT ALDEHYDE REDUCTASE 1, CHLOROPLASTIC"/>
    <property type="match status" value="1"/>
</dbReference>
<sequence length="296" mass="31979">MQNTGAPQDPKDAGKKPPFPGQSQDRPGIEAEMRPRPDYGESSYKGLGRLKDRVALITGGDSGIGRAVALAFAREGAHVAISYLSEHQDAEETARAVKEAGREVITLPGDLADESHCRKIVEEAARKFGRIDVLVNNAAEQGKAVERFEEIDAARVERTFRVNILAMFHLVRHALPHMREGSSIINVASIQAYQPSPNILDYASTKGAIVTFSKGLAQDLIKRGIRVNTVAPGPVWTPLIQQSFEEEKVSTFGKDSPMQRPAQPAELAPAFVFLASNEASYINGEVLGVTGGKPLG</sequence>
<dbReference type="Proteomes" id="UP000238348">
    <property type="component" value="Chromosome"/>
</dbReference>
<dbReference type="SUPFAM" id="SSF51735">
    <property type="entry name" value="NAD(P)-binding Rossmann-fold domains"/>
    <property type="match status" value="1"/>
</dbReference>
<evidence type="ECO:0000313" key="4">
    <source>
        <dbReference type="EMBL" id="AUX39179.1"/>
    </source>
</evidence>
<reference evidence="4 5" key="1">
    <citation type="submission" date="2015-09" db="EMBL/GenBank/DDBJ databases">
        <title>Sorangium comparison.</title>
        <authorList>
            <person name="Zaburannyi N."/>
            <person name="Bunk B."/>
            <person name="Overmann J."/>
            <person name="Mueller R."/>
        </authorList>
    </citation>
    <scope>NUCLEOTIDE SEQUENCE [LARGE SCALE GENOMIC DNA]</scope>
    <source>
        <strain evidence="4 5">So ce26</strain>
    </source>
</reference>
<dbReference type="CDD" id="cd05355">
    <property type="entry name" value="SDR_c1"/>
    <property type="match status" value="1"/>
</dbReference>